<reference evidence="2 3" key="1">
    <citation type="journal article" date="2012" name="Genome Res.">
        <title>Genomic basis of endosymbiont-conferred protection against an insect parasitoid.</title>
        <authorList>
            <person name="Hansen A.K."/>
            <person name="Vorburger C."/>
            <person name="Moran N.A."/>
        </authorList>
    </citation>
    <scope>NUCLEOTIDE SEQUENCE [LARGE SCALE GENOMIC DNA]</scope>
    <source>
        <strain evidence="3">R5.15</strain>
    </source>
</reference>
<dbReference type="Pfam" id="PF00873">
    <property type="entry name" value="ACR_tran"/>
    <property type="match status" value="1"/>
</dbReference>
<keyword evidence="1" id="KW-0472">Membrane</keyword>
<sequence>MTNFFIDRPIFAWVIAIMIMLVGSAAIMILPIAQYPTVAPPPLAYPPIIKGLMRRPYKIQ</sequence>
<evidence type="ECO:0000313" key="3">
    <source>
        <dbReference type="Proteomes" id="UP000004116"/>
    </source>
</evidence>
<dbReference type="InterPro" id="IPR001036">
    <property type="entry name" value="Acrflvin-R"/>
</dbReference>
<accession>G2GY26</accession>
<organism evidence="2 3">
    <name type="scientific">Candidatus Regiella insecticola 5.15</name>
    <dbReference type="NCBI Taxonomy" id="1005043"/>
    <lineage>
        <taxon>Bacteria</taxon>
        <taxon>Pseudomonadati</taxon>
        <taxon>Pseudomonadota</taxon>
        <taxon>Gammaproteobacteria</taxon>
        <taxon>Enterobacterales</taxon>
        <taxon>Enterobacteriaceae</taxon>
        <taxon>aphid secondary symbionts</taxon>
        <taxon>Candidatus Regiella</taxon>
    </lineage>
</organism>
<dbReference type="AlphaFoldDB" id="G2GY26"/>
<name>G2GY26_9ENTR</name>
<evidence type="ECO:0000313" key="2">
    <source>
        <dbReference type="EMBL" id="EGY29355.1"/>
    </source>
</evidence>
<gene>
    <name evidence="2" type="ORF">Rin_00006750</name>
</gene>
<dbReference type="GO" id="GO:0016020">
    <property type="term" value="C:membrane"/>
    <property type="evidence" value="ECO:0007669"/>
    <property type="project" value="InterPro"/>
</dbReference>
<dbReference type="PRINTS" id="PR00702">
    <property type="entry name" value="ACRIFLAVINRP"/>
</dbReference>
<dbReference type="EMBL" id="AGCA01000145">
    <property type="protein sequence ID" value="EGY29355.1"/>
    <property type="molecule type" value="Genomic_DNA"/>
</dbReference>
<keyword evidence="3" id="KW-1185">Reference proteome</keyword>
<dbReference type="GO" id="GO:0022857">
    <property type="term" value="F:transmembrane transporter activity"/>
    <property type="evidence" value="ECO:0007669"/>
    <property type="project" value="InterPro"/>
</dbReference>
<feature type="transmembrane region" description="Helical" evidence="1">
    <location>
        <begin position="12"/>
        <end position="33"/>
    </location>
</feature>
<comment type="caution">
    <text evidence="2">The sequence shown here is derived from an EMBL/GenBank/DDBJ whole genome shotgun (WGS) entry which is preliminary data.</text>
</comment>
<dbReference type="Proteomes" id="UP000004116">
    <property type="component" value="Unassembled WGS sequence"/>
</dbReference>
<protein>
    <submittedName>
        <fullName evidence="2">Cation/multidrug efflux pump</fullName>
    </submittedName>
</protein>
<keyword evidence="1" id="KW-1133">Transmembrane helix</keyword>
<proteinExistence type="predicted"/>
<keyword evidence="1" id="KW-0812">Transmembrane</keyword>
<evidence type="ECO:0000256" key="1">
    <source>
        <dbReference type="SAM" id="Phobius"/>
    </source>
</evidence>